<dbReference type="Pfam" id="PF04198">
    <property type="entry name" value="Sugar-bind"/>
    <property type="match status" value="1"/>
</dbReference>
<keyword evidence="7" id="KW-1185">Reference proteome</keyword>
<accession>A0A7W6GUV7</accession>
<evidence type="ECO:0000256" key="2">
    <source>
        <dbReference type="ARBA" id="ARBA00023015"/>
    </source>
</evidence>
<dbReference type="InterPro" id="IPR036390">
    <property type="entry name" value="WH_DNA-bd_sf"/>
</dbReference>
<evidence type="ECO:0000259" key="5">
    <source>
        <dbReference type="Pfam" id="PF04198"/>
    </source>
</evidence>
<keyword evidence="4" id="KW-0804">Transcription</keyword>
<reference evidence="6 7" key="1">
    <citation type="submission" date="2020-08" db="EMBL/GenBank/DDBJ databases">
        <title>Genomic Encyclopedia of Type Strains, Phase IV (KMG-IV): sequencing the most valuable type-strain genomes for metagenomic binning, comparative biology and taxonomic classification.</title>
        <authorList>
            <person name="Goeker M."/>
        </authorList>
    </citation>
    <scope>NUCLEOTIDE SEQUENCE [LARGE SCALE GENOMIC DNA]</scope>
    <source>
        <strain evidence="6 7">DSM 102235</strain>
    </source>
</reference>
<evidence type="ECO:0000313" key="7">
    <source>
        <dbReference type="Proteomes" id="UP000541426"/>
    </source>
</evidence>
<keyword evidence="3 6" id="KW-0238">DNA-binding</keyword>
<dbReference type="SUPFAM" id="SSF46785">
    <property type="entry name" value="Winged helix' DNA-binding domain"/>
    <property type="match status" value="1"/>
</dbReference>
<dbReference type="PANTHER" id="PTHR34294:SF1">
    <property type="entry name" value="TRANSCRIPTIONAL REGULATOR LSRR"/>
    <property type="match status" value="1"/>
</dbReference>
<dbReference type="InterPro" id="IPR007324">
    <property type="entry name" value="Sugar-bd_dom_put"/>
</dbReference>
<dbReference type="InterPro" id="IPR036388">
    <property type="entry name" value="WH-like_DNA-bd_sf"/>
</dbReference>
<dbReference type="EMBL" id="JACIEJ010000007">
    <property type="protein sequence ID" value="MBB3986734.1"/>
    <property type="molecule type" value="Genomic_DNA"/>
</dbReference>
<dbReference type="AlphaFoldDB" id="A0A7W6GUV7"/>
<evidence type="ECO:0000256" key="3">
    <source>
        <dbReference type="ARBA" id="ARBA00023125"/>
    </source>
</evidence>
<sequence>MNKPSKLPTVKSDKDALLSNIALLYYGEGLTQSEIAKRYKLSRVTIVNMLRDCRERGIVEIRVDGQHLAASSLSRDLCEKYGLQDVYIAVDGIEDGSTRRSDKLAQVARVASMAILDIVEPGDRIGVAWGETIAAVANAMPRNSVPGTQVCQLIGSQESARVPASEICAIEVANKLGAQCHTLHAPGILSSAELASALKSEVTIQTQLARLSSLDMTIAAVGHLGRDTHMAAADIASIAELEAARHQGAAGIICCRYIDGNGQEIRTAPYDRIIAASINDIKAAPKKLLVVCGNDRLDATRAAIHGGLVTHLVADRELAEALINS</sequence>
<name>A0A7W6GUV7_9RHOB</name>
<gene>
    <name evidence="6" type="ORF">GGQ68_003077</name>
</gene>
<dbReference type="Gene3D" id="1.10.10.10">
    <property type="entry name" value="Winged helix-like DNA-binding domain superfamily/Winged helix DNA-binding domain"/>
    <property type="match status" value="1"/>
</dbReference>
<dbReference type="PANTHER" id="PTHR34294">
    <property type="entry name" value="TRANSCRIPTIONAL REGULATOR-RELATED"/>
    <property type="match status" value="1"/>
</dbReference>
<dbReference type="Proteomes" id="UP000541426">
    <property type="component" value="Unassembled WGS sequence"/>
</dbReference>
<dbReference type="Gene3D" id="3.40.50.1360">
    <property type="match status" value="1"/>
</dbReference>
<dbReference type="GO" id="GO:0003677">
    <property type="term" value="F:DNA binding"/>
    <property type="evidence" value="ECO:0007669"/>
    <property type="project" value="UniProtKB-KW"/>
</dbReference>
<comment type="caution">
    <text evidence="6">The sequence shown here is derived from an EMBL/GenBank/DDBJ whole genome shotgun (WGS) entry which is preliminary data.</text>
</comment>
<proteinExistence type="inferred from homology"/>
<dbReference type="GO" id="GO:0030246">
    <property type="term" value="F:carbohydrate binding"/>
    <property type="evidence" value="ECO:0007669"/>
    <property type="project" value="InterPro"/>
</dbReference>
<feature type="domain" description="Sugar-binding" evidence="5">
    <location>
        <begin position="71"/>
        <end position="324"/>
    </location>
</feature>
<evidence type="ECO:0000256" key="4">
    <source>
        <dbReference type="ARBA" id="ARBA00023163"/>
    </source>
</evidence>
<protein>
    <submittedName>
        <fullName evidence="6">DNA-binding transcriptional regulator LsrR (DeoR family)</fullName>
    </submittedName>
</protein>
<evidence type="ECO:0000313" key="6">
    <source>
        <dbReference type="EMBL" id="MBB3986734.1"/>
    </source>
</evidence>
<organism evidence="6 7">
    <name type="scientific">Sagittula marina</name>
    <dbReference type="NCBI Taxonomy" id="943940"/>
    <lineage>
        <taxon>Bacteria</taxon>
        <taxon>Pseudomonadati</taxon>
        <taxon>Pseudomonadota</taxon>
        <taxon>Alphaproteobacteria</taxon>
        <taxon>Rhodobacterales</taxon>
        <taxon>Roseobacteraceae</taxon>
        <taxon>Sagittula</taxon>
    </lineage>
</organism>
<comment type="similarity">
    <text evidence="1">Belongs to the SorC transcriptional regulatory family.</text>
</comment>
<dbReference type="InterPro" id="IPR051054">
    <property type="entry name" value="SorC_transcr_regulators"/>
</dbReference>
<keyword evidence="2" id="KW-0805">Transcription regulation</keyword>
<dbReference type="InterPro" id="IPR037171">
    <property type="entry name" value="NagB/RpiA_transferase-like"/>
</dbReference>
<dbReference type="RefSeq" id="WP_183967343.1">
    <property type="nucleotide sequence ID" value="NZ_BAABBZ010000006.1"/>
</dbReference>
<evidence type="ECO:0000256" key="1">
    <source>
        <dbReference type="ARBA" id="ARBA00010466"/>
    </source>
</evidence>
<dbReference type="SUPFAM" id="SSF100950">
    <property type="entry name" value="NagB/RpiA/CoA transferase-like"/>
    <property type="match status" value="1"/>
</dbReference>